<dbReference type="PANTHER" id="PTHR12526">
    <property type="entry name" value="GLYCOSYLTRANSFERASE"/>
    <property type="match status" value="1"/>
</dbReference>
<feature type="domain" description="Glycosyl transferase family 1" evidence="1">
    <location>
        <begin position="155"/>
        <end position="280"/>
    </location>
</feature>
<reference evidence="2" key="1">
    <citation type="submission" date="2018-06" db="EMBL/GenBank/DDBJ databases">
        <authorList>
            <person name="Zhirakovskaya E."/>
        </authorList>
    </citation>
    <scope>NUCLEOTIDE SEQUENCE</scope>
</reference>
<protein>
    <submittedName>
        <fullName evidence="2">Glycosyltransferase</fullName>
    </submittedName>
</protein>
<dbReference type="SUPFAM" id="SSF53756">
    <property type="entry name" value="UDP-Glycosyltransferase/glycogen phosphorylase"/>
    <property type="match status" value="1"/>
</dbReference>
<dbReference type="AlphaFoldDB" id="A0A3B0THM7"/>
<dbReference type="Pfam" id="PF00534">
    <property type="entry name" value="Glycos_transf_1"/>
    <property type="match status" value="1"/>
</dbReference>
<proteinExistence type="predicted"/>
<dbReference type="PANTHER" id="PTHR12526:SF595">
    <property type="entry name" value="BLL5217 PROTEIN"/>
    <property type="match status" value="1"/>
</dbReference>
<accession>A0A3B0THM7</accession>
<dbReference type="InterPro" id="IPR001296">
    <property type="entry name" value="Glyco_trans_1"/>
</dbReference>
<dbReference type="CDD" id="cd03802">
    <property type="entry name" value="GT4_AviGT4-like"/>
    <property type="match status" value="1"/>
</dbReference>
<dbReference type="GO" id="GO:0016757">
    <property type="term" value="F:glycosyltransferase activity"/>
    <property type="evidence" value="ECO:0007669"/>
    <property type="project" value="InterPro"/>
</dbReference>
<gene>
    <name evidence="2" type="ORF">MNBD_ACTINO02-2691</name>
</gene>
<evidence type="ECO:0000313" key="2">
    <source>
        <dbReference type="EMBL" id="VAW06556.1"/>
    </source>
</evidence>
<name>A0A3B0THM7_9ZZZZ</name>
<sequence length="333" mass="36839">MADATPSLRTVGTIRFPPHRRSGCPRNRRNPLRHGRFCDKGPPSWDRTDWVLRRSHRGRQGLGESPHFGVFERADEFDVIHNSFDFLPLTYSGLVDTPVVTTIHGFSSERIVPVYAKYNDRGYYVAISDADRHQSLDYIATIHHGIDMRAFTEQSKPGDYLLFFGRIHPDKGTAEAIAVAESANVPLIIAGIVQDQDYFDAQVKPHIDGERVTFLGPVGPDVCGGLLGGALALLHLINFDEPFGFSVVEAMACGTPVIAHRRGSMPELIREGENGFLVHSITEAVVAVGSARDVERAAVRASVVARFDVSRMVDEYVAVYHRAVDLHLARTGR</sequence>
<dbReference type="Gene3D" id="3.40.50.2000">
    <property type="entry name" value="Glycogen Phosphorylase B"/>
    <property type="match status" value="2"/>
</dbReference>
<keyword evidence="2" id="KW-0808">Transferase</keyword>
<evidence type="ECO:0000259" key="1">
    <source>
        <dbReference type="Pfam" id="PF00534"/>
    </source>
</evidence>
<organism evidence="2">
    <name type="scientific">hydrothermal vent metagenome</name>
    <dbReference type="NCBI Taxonomy" id="652676"/>
    <lineage>
        <taxon>unclassified sequences</taxon>
        <taxon>metagenomes</taxon>
        <taxon>ecological metagenomes</taxon>
    </lineage>
</organism>
<dbReference type="EMBL" id="UOEK01000358">
    <property type="protein sequence ID" value="VAW06556.1"/>
    <property type="molecule type" value="Genomic_DNA"/>
</dbReference>